<dbReference type="STRING" id="48256.CLHUN_33610"/>
<dbReference type="OrthoDB" id="2083169at2"/>
<dbReference type="InterPro" id="IPR011055">
    <property type="entry name" value="Dup_hybrid_motif"/>
</dbReference>
<sequence length="327" mass="34668">MDEMIVRPKYSRQTSTPRNRKRSNETEMMSTFFAVKMLAVVVFLSVYALCKAADTPATSYFVSRVKVITTQNFDAGKYLTGAATALGVRLPERNSSGLTGSAGQLPDTDAQTGDAAGGLAQTVQGGGQGSLDKAANEGRIENKAAGLKGEPVSGEGENSSDLSSGFSTGSSSIDDTLKAITEVPVLEESQIKAIADKYSFVTPIKGEIESPFGIRTDPLSGKTAFHSGIDIRANMGTSIKAALDGEVTEVGSSPEYDNYVKVKHNDGLYTVYAHCSILVAQKGQKVKQGDVVAKVGDTEGLSGALHFEIWKDDKAVDPEKLLNLLNQ</sequence>
<evidence type="ECO:0000313" key="4">
    <source>
        <dbReference type="Proteomes" id="UP000191554"/>
    </source>
</evidence>
<feature type="compositionally biased region" description="Low complexity" evidence="1">
    <location>
        <begin position="159"/>
        <end position="170"/>
    </location>
</feature>
<dbReference type="Gene3D" id="2.70.70.10">
    <property type="entry name" value="Glucose Permease (Domain IIA)"/>
    <property type="match status" value="1"/>
</dbReference>
<dbReference type="Proteomes" id="UP000191554">
    <property type="component" value="Unassembled WGS sequence"/>
</dbReference>
<protein>
    <submittedName>
        <fullName evidence="3">Murein DD-endopeptidase MepM</fullName>
        <ecNumber evidence="3">3.4.24.-</ecNumber>
    </submittedName>
</protein>
<dbReference type="Pfam" id="PF01551">
    <property type="entry name" value="Peptidase_M23"/>
    <property type="match status" value="1"/>
</dbReference>
<dbReference type="InterPro" id="IPR016047">
    <property type="entry name" value="M23ase_b-sheet_dom"/>
</dbReference>
<evidence type="ECO:0000259" key="2">
    <source>
        <dbReference type="Pfam" id="PF01551"/>
    </source>
</evidence>
<dbReference type="EC" id="3.4.24.-" evidence="3"/>
<dbReference type="RefSeq" id="WP_080065795.1">
    <property type="nucleotide sequence ID" value="NZ_MZGX01000025.1"/>
</dbReference>
<proteinExistence type="predicted"/>
<evidence type="ECO:0000313" key="3">
    <source>
        <dbReference type="EMBL" id="OPX42709.1"/>
    </source>
</evidence>
<reference evidence="3 4" key="1">
    <citation type="submission" date="2017-03" db="EMBL/GenBank/DDBJ databases">
        <title>Genome sequence of Clostridium hungatei DSM 14427.</title>
        <authorList>
            <person name="Poehlein A."/>
            <person name="Daniel R."/>
        </authorList>
    </citation>
    <scope>NUCLEOTIDE SEQUENCE [LARGE SCALE GENOMIC DNA]</scope>
    <source>
        <strain evidence="3 4">DSM 14427</strain>
    </source>
</reference>
<feature type="domain" description="M23ase beta-sheet core" evidence="2">
    <location>
        <begin position="225"/>
        <end position="318"/>
    </location>
</feature>
<dbReference type="SUPFAM" id="SSF51261">
    <property type="entry name" value="Duplicated hybrid motif"/>
    <property type="match status" value="1"/>
</dbReference>
<feature type="region of interest" description="Disordered" evidence="1">
    <location>
        <begin position="94"/>
        <end position="170"/>
    </location>
</feature>
<dbReference type="GO" id="GO:0004222">
    <property type="term" value="F:metalloendopeptidase activity"/>
    <property type="evidence" value="ECO:0007669"/>
    <property type="project" value="TreeGrafter"/>
</dbReference>
<dbReference type="PANTHER" id="PTHR21666">
    <property type="entry name" value="PEPTIDASE-RELATED"/>
    <property type="match status" value="1"/>
</dbReference>
<dbReference type="AlphaFoldDB" id="A0A1V4SFP9"/>
<dbReference type="CDD" id="cd12797">
    <property type="entry name" value="M23_peptidase"/>
    <property type="match status" value="1"/>
</dbReference>
<organism evidence="3 4">
    <name type="scientific">Ruminiclostridium hungatei</name>
    <name type="common">Clostridium hungatei</name>
    <dbReference type="NCBI Taxonomy" id="48256"/>
    <lineage>
        <taxon>Bacteria</taxon>
        <taxon>Bacillati</taxon>
        <taxon>Bacillota</taxon>
        <taxon>Clostridia</taxon>
        <taxon>Eubacteriales</taxon>
        <taxon>Oscillospiraceae</taxon>
        <taxon>Ruminiclostridium</taxon>
    </lineage>
</organism>
<comment type="caution">
    <text evidence="3">The sequence shown here is derived from an EMBL/GenBank/DDBJ whole genome shotgun (WGS) entry which is preliminary data.</text>
</comment>
<keyword evidence="3" id="KW-0378">Hydrolase</keyword>
<dbReference type="EMBL" id="MZGX01000025">
    <property type="protein sequence ID" value="OPX42709.1"/>
    <property type="molecule type" value="Genomic_DNA"/>
</dbReference>
<dbReference type="InterPro" id="IPR050570">
    <property type="entry name" value="Cell_wall_metabolism_enzyme"/>
</dbReference>
<dbReference type="PANTHER" id="PTHR21666:SF270">
    <property type="entry name" value="MUREIN HYDROLASE ACTIVATOR ENVC"/>
    <property type="match status" value="1"/>
</dbReference>
<feature type="region of interest" description="Disordered" evidence="1">
    <location>
        <begin position="1"/>
        <end position="23"/>
    </location>
</feature>
<gene>
    <name evidence="3" type="primary">mepM_3</name>
    <name evidence="3" type="ORF">CLHUN_33610</name>
</gene>
<evidence type="ECO:0000256" key="1">
    <source>
        <dbReference type="SAM" id="MobiDB-lite"/>
    </source>
</evidence>
<accession>A0A1V4SFP9</accession>
<name>A0A1V4SFP9_RUMHU</name>
<keyword evidence="4" id="KW-1185">Reference proteome</keyword>